<gene>
    <name evidence="1" type="ORF">VSVS05_03199</name>
</gene>
<dbReference type="EMBL" id="CP016415">
    <property type="protein sequence ID" value="ANU38237.1"/>
    <property type="molecule type" value="Genomic_DNA"/>
</dbReference>
<dbReference type="Proteomes" id="UP000092528">
    <property type="component" value="Chromosome 2"/>
</dbReference>
<reference evidence="1 2" key="1">
    <citation type="submission" date="2016-07" db="EMBL/GenBank/DDBJ databases">
        <title>Genome sequencing of Vibrio scophthalmi strain VS-05, an isolated from Paralichthys olivaceus.</title>
        <authorList>
            <person name="Han H.-J."/>
        </authorList>
    </citation>
    <scope>NUCLEOTIDE SEQUENCE [LARGE SCALE GENOMIC DNA]</scope>
    <source>
        <strain evidence="1 2">VS-05</strain>
    </source>
</reference>
<evidence type="ECO:0000313" key="2">
    <source>
        <dbReference type="Proteomes" id="UP000092528"/>
    </source>
</evidence>
<dbReference type="PATRIC" id="fig|45658.7.peg.3138"/>
<keyword evidence="2" id="KW-1185">Reference proteome</keyword>
<organism evidence="1 2">
    <name type="scientific">Vibrio scophthalmi</name>
    <dbReference type="NCBI Taxonomy" id="45658"/>
    <lineage>
        <taxon>Bacteria</taxon>
        <taxon>Pseudomonadati</taxon>
        <taxon>Pseudomonadota</taxon>
        <taxon>Gammaproteobacteria</taxon>
        <taxon>Vibrionales</taxon>
        <taxon>Vibrionaceae</taxon>
        <taxon>Vibrio</taxon>
    </lineage>
</organism>
<accession>A0A1C7FEV8</accession>
<name>A0A1C7FEV8_9VIBR</name>
<protein>
    <submittedName>
        <fullName evidence="1">Uncharacterized protein</fullName>
    </submittedName>
</protein>
<evidence type="ECO:0000313" key="1">
    <source>
        <dbReference type="EMBL" id="ANU38237.1"/>
    </source>
</evidence>
<sequence>MPILPALHNAALSGEQRDHPSLNLATFSTEADLG</sequence>
<dbReference type="AlphaFoldDB" id="A0A1C7FEV8"/>
<proteinExistence type="predicted"/>